<feature type="region of interest" description="Disordered" evidence="1">
    <location>
        <begin position="1"/>
        <end position="32"/>
    </location>
</feature>
<dbReference type="EMBL" id="JDVG02000683">
    <property type="protein sequence ID" value="KFB70554.1"/>
    <property type="molecule type" value="Genomic_DNA"/>
</dbReference>
<feature type="compositionally biased region" description="Basic residues" evidence="1">
    <location>
        <begin position="53"/>
        <end position="69"/>
    </location>
</feature>
<comment type="caution">
    <text evidence="2">The sequence shown here is derived from an EMBL/GenBank/DDBJ whole genome shotgun (WGS) entry which is preliminary data.</text>
</comment>
<evidence type="ECO:0000313" key="2">
    <source>
        <dbReference type="EMBL" id="KFB70554.1"/>
    </source>
</evidence>
<protein>
    <submittedName>
        <fullName evidence="2">Uncharacterized protein</fullName>
    </submittedName>
</protein>
<name>A0A080M025_9PROT</name>
<gene>
    <name evidence="2" type="ORF">AW09_004348</name>
</gene>
<evidence type="ECO:0000256" key="1">
    <source>
        <dbReference type="SAM" id="MobiDB-lite"/>
    </source>
</evidence>
<organism evidence="2 3">
    <name type="scientific">Candidatus Accumulibacter phosphatis</name>
    <dbReference type="NCBI Taxonomy" id="327160"/>
    <lineage>
        <taxon>Bacteria</taxon>
        <taxon>Pseudomonadati</taxon>
        <taxon>Pseudomonadota</taxon>
        <taxon>Betaproteobacteria</taxon>
        <taxon>Candidatus Accumulibacter</taxon>
    </lineage>
</organism>
<reference evidence="2 3" key="1">
    <citation type="submission" date="2014-02" db="EMBL/GenBank/DDBJ databases">
        <title>Expanding our view of genomic diversity in Candidatus Accumulibacter clades.</title>
        <authorList>
            <person name="Skennerton C.T."/>
            <person name="Barr J.J."/>
            <person name="Slater F.R."/>
            <person name="Bond P.L."/>
            <person name="Tyson G.W."/>
        </authorList>
    </citation>
    <scope>NUCLEOTIDE SEQUENCE [LARGE SCALE GENOMIC DNA]</scope>
    <source>
        <strain evidence="3">BA-91</strain>
    </source>
</reference>
<dbReference type="Proteomes" id="UP000020077">
    <property type="component" value="Unassembled WGS sequence"/>
</dbReference>
<sequence>MPPTCKARTSAATGSASVPRARSSPTPIAWRSSTPATAASTCACSMSPARCSPNRRHCRRRPNGSRSRGRSTTSTSRCCRGSGRRPRTTRCRSGTSPTTCSKAAPATTTWSTPPQARHCCAAWRATTRSMVGRGMTRCSAVPATTRPSFRAATQVMPLPTAPALASSRSRTRRLAERKQM</sequence>
<dbReference type="AlphaFoldDB" id="A0A080M025"/>
<feature type="compositionally biased region" description="Low complexity" evidence="1">
    <location>
        <begin position="91"/>
        <end position="111"/>
    </location>
</feature>
<evidence type="ECO:0000313" key="3">
    <source>
        <dbReference type="Proteomes" id="UP000020077"/>
    </source>
</evidence>
<feature type="region of interest" description="Disordered" evidence="1">
    <location>
        <begin position="48"/>
        <end position="111"/>
    </location>
</feature>
<proteinExistence type="predicted"/>
<accession>A0A080M025</accession>
<feature type="compositionally biased region" description="Low complexity" evidence="1">
    <location>
        <begin position="70"/>
        <end position="81"/>
    </location>
</feature>